<keyword evidence="1" id="KW-0472">Membrane</keyword>
<dbReference type="Proteomes" id="UP001447374">
    <property type="component" value="Unassembled WGS sequence"/>
</dbReference>
<keyword evidence="1" id="KW-0812">Transmembrane</keyword>
<feature type="non-terminal residue" evidence="2">
    <location>
        <position position="107"/>
    </location>
</feature>
<feature type="transmembrane region" description="Helical" evidence="1">
    <location>
        <begin position="6"/>
        <end position="25"/>
    </location>
</feature>
<dbReference type="RefSeq" id="WP_349951901.1">
    <property type="nucleotide sequence ID" value="NZ_JBEHGX010000159.1"/>
</dbReference>
<evidence type="ECO:0000256" key="1">
    <source>
        <dbReference type="SAM" id="Phobius"/>
    </source>
</evidence>
<evidence type="ECO:0000313" key="3">
    <source>
        <dbReference type="Proteomes" id="UP001447374"/>
    </source>
</evidence>
<proteinExistence type="predicted"/>
<comment type="caution">
    <text evidence="2">The sequence shown here is derived from an EMBL/GenBank/DDBJ whole genome shotgun (WGS) entry which is preliminary data.</text>
</comment>
<gene>
    <name evidence="2" type="ORF">ABQG75_22320</name>
</gene>
<accession>A0ABV1PUA5</accession>
<sequence length="107" mass="11463">YGKSGVLASLVTILAVIAIIPYLALQLRAIALSTSVIMEQSSHIHTTTNSVLLLTSVLAILAMIFGTRQIANTEQHGGLMLAVAFESFVKLFALLCVPLFFIFESPA</sequence>
<organism evidence="2 3">
    <name type="scientific">Franconibacter daqui</name>
    <dbReference type="NCBI Taxonomy" id="2047724"/>
    <lineage>
        <taxon>Bacteria</taxon>
        <taxon>Pseudomonadati</taxon>
        <taxon>Pseudomonadota</taxon>
        <taxon>Gammaproteobacteria</taxon>
        <taxon>Enterobacterales</taxon>
        <taxon>Enterobacteriaceae</taxon>
        <taxon>Franconibacter</taxon>
    </lineage>
</organism>
<name>A0ABV1PUA5_9ENTR</name>
<feature type="non-terminal residue" evidence="2">
    <location>
        <position position="1"/>
    </location>
</feature>
<keyword evidence="1" id="KW-1133">Transmembrane helix</keyword>
<evidence type="ECO:0000313" key="2">
    <source>
        <dbReference type="EMBL" id="MER0128431.1"/>
    </source>
</evidence>
<evidence type="ECO:0008006" key="4">
    <source>
        <dbReference type="Google" id="ProtNLM"/>
    </source>
</evidence>
<feature type="transmembrane region" description="Helical" evidence="1">
    <location>
        <begin position="78"/>
        <end position="103"/>
    </location>
</feature>
<keyword evidence="3" id="KW-1185">Reference proteome</keyword>
<reference evidence="2 3" key="1">
    <citation type="submission" date="2024-06" db="EMBL/GenBank/DDBJ databases">
        <title>Fanconibacter daqui strain Q02 whole shotgun sequencing project.</title>
        <authorList>
            <person name="Rodrigues J.W.A."/>
            <person name="Viana L.C."/>
            <person name="Vieira E.C."/>
            <person name="Souza F.O.L."/>
            <person name="Alegria O.C."/>
            <person name="Patroca S."/>
            <person name="Cruz A.C.R."/>
            <person name="Nunes A.R.C."/>
        </authorList>
    </citation>
    <scope>NUCLEOTIDE SEQUENCE [LARGE SCALE GENOMIC DNA]</scope>
    <source>
        <strain evidence="2 3">Q02</strain>
    </source>
</reference>
<dbReference type="EMBL" id="JBEHGX010000159">
    <property type="protein sequence ID" value="MER0128431.1"/>
    <property type="molecule type" value="Genomic_DNA"/>
</dbReference>
<protein>
    <recommendedName>
        <fullName evidence="4">Transporter</fullName>
    </recommendedName>
</protein>
<feature type="transmembrane region" description="Helical" evidence="1">
    <location>
        <begin position="46"/>
        <end position="66"/>
    </location>
</feature>